<dbReference type="GO" id="GO:0016260">
    <property type="term" value="P:selenocysteine biosynthetic process"/>
    <property type="evidence" value="ECO:0007669"/>
    <property type="project" value="TreeGrafter"/>
</dbReference>
<dbReference type="InterPro" id="IPR010918">
    <property type="entry name" value="PurM-like_C_dom"/>
</dbReference>
<keyword evidence="1" id="KW-0808">Transferase</keyword>
<dbReference type="InterPro" id="IPR036921">
    <property type="entry name" value="PurM-like_N_sf"/>
</dbReference>
<evidence type="ECO:0000256" key="4">
    <source>
        <dbReference type="ARBA" id="ARBA00022840"/>
    </source>
</evidence>
<organism evidence="8 9">
    <name type="scientific">Hydrogenivirga caldilitoris</name>
    <dbReference type="NCBI Taxonomy" id="246264"/>
    <lineage>
        <taxon>Bacteria</taxon>
        <taxon>Pseudomonadati</taxon>
        <taxon>Aquificota</taxon>
        <taxon>Aquificia</taxon>
        <taxon>Aquificales</taxon>
        <taxon>Aquificaceae</taxon>
        <taxon>Hydrogenivirga</taxon>
    </lineage>
</organism>
<dbReference type="Proteomes" id="UP000267841">
    <property type="component" value="Unassembled WGS sequence"/>
</dbReference>
<dbReference type="SUPFAM" id="SSF55326">
    <property type="entry name" value="PurM N-terminal domain-like"/>
    <property type="match status" value="1"/>
</dbReference>
<dbReference type="GO" id="GO:0005524">
    <property type="term" value="F:ATP binding"/>
    <property type="evidence" value="ECO:0007669"/>
    <property type="project" value="UniProtKB-KW"/>
</dbReference>
<feature type="domain" description="PurM-like C-terminal" evidence="7">
    <location>
        <begin position="121"/>
        <end position="295"/>
    </location>
</feature>
<proteinExistence type="predicted"/>
<evidence type="ECO:0000259" key="7">
    <source>
        <dbReference type="Pfam" id="PF02769"/>
    </source>
</evidence>
<dbReference type="GO" id="GO:0004756">
    <property type="term" value="F:selenide, water dikinase activity"/>
    <property type="evidence" value="ECO:0007669"/>
    <property type="project" value="TreeGrafter"/>
</dbReference>
<dbReference type="GO" id="GO:0005737">
    <property type="term" value="C:cytoplasm"/>
    <property type="evidence" value="ECO:0007669"/>
    <property type="project" value="TreeGrafter"/>
</dbReference>
<accession>A0A497XQ62</accession>
<dbReference type="InterPro" id="IPR036676">
    <property type="entry name" value="PurM-like_C_sf"/>
</dbReference>
<dbReference type="Gene3D" id="3.30.1330.10">
    <property type="entry name" value="PurM-like, N-terminal domain"/>
    <property type="match status" value="1"/>
</dbReference>
<keyword evidence="9" id="KW-1185">Reference proteome</keyword>
<dbReference type="Pfam" id="PF02769">
    <property type="entry name" value="AIRS_C"/>
    <property type="match status" value="1"/>
</dbReference>
<dbReference type="PANTHER" id="PTHR10256">
    <property type="entry name" value="SELENIDE, WATER DIKINASE"/>
    <property type="match status" value="1"/>
</dbReference>
<dbReference type="CDD" id="cd02195">
    <property type="entry name" value="SelD"/>
    <property type="match status" value="1"/>
</dbReference>
<sequence length="296" mass="32199">MGDDAGVYEYGGVVWVHTVDFITPILNDPYLWGAISSANSLSDVYAMGGVPLNALAIVGFNNCDLEVSTFKEVMRGAVDKLREAKTVLLGGHTIDDKEPKFGLAVAGVCPEGRYITQGGAKPGQLLILTKPIGTGILVKGVKEGLLREKDISNAIENMLTLNDKARTLMLSLGATSCTDVTGFGLLGHAWNVCKSSEVGMRIYFEKVPVYELSAHLVKKKIYPKGAMDNLKFVKENLRSDLDLWKLILLCDPVTSGGLLFTVDRGKEGYLQNKAKELNVNLWIVGEVLPERVLEVV</sequence>
<dbReference type="SUPFAM" id="SSF56042">
    <property type="entry name" value="PurM C-terminal domain-like"/>
    <property type="match status" value="1"/>
</dbReference>
<keyword evidence="4" id="KW-0067">ATP-binding</keyword>
<dbReference type="PIRSF" id="PIRSF036407">
    <property type="entry name" value="Selenphspht_syn"/>
    <property type="match status" value="1"/>
</dbReference>
<evidence type="ECO:0000256" key="3">
    <source>
        <dbReference type="ARBA" id="ARBA00022777"/>
    </source>
</evidence>
<evidence type="ECO:0000256" key="1">
    <source>
        <dbReference type="ARBA" id="ARBA00022679"/>
    </source>
</evidence>
<dbReference type="Gene3D" id="3.90.650.10">
    <property type="entry name" value="PurM-like C-terminal domain"/>
    <property type="match status" value="1"/>
</dbReference>
<protein>
    <submittedName>
        <fullName evidence="8">Selenophosphate synthase</fullName>
    </submittedName>
</protein>
<dbReference type="AlphaFoldDB" id="A0A497XQ62"/>
<dbReference type="InterPro" id="IPR016188">
    <property type="entry name" value="PurM-like_N"/>
</dbReference>
<reference evidence="8 9" key="1">
    <citation type="submission" date="2018-10" db="EMBL/GenBank/DDBJ databases">
        <title>Genomic Encyclopedia of Archaeal and Bacterial Type Strains, Phase II (KMG-II): from individual species to whole genera.</title>
        <authorList>
            <person name="Goeker M."/>
        </authorList>
    </citation>
    <scope>NUCLEOTIDE SEQUENCE [LARGE SCALE GENOMIC DNA]</scope>
    <source>
        <strain evidence="8 9">DSM 16510</strain>
    </source>
</reference>
<evidence type="ECO:0000256" key="2">
    <source>
        <dbReference type="ARBA" id="ARBA00022741"/>
    </source>
</evidence>
<dbReference type="PANTHER" id="PTHR10256:SF0">
    <property type="entry name" value="INACTIVE SELENIDE, WATER DIKINASE-LIKE PROTEIN-RELATED"/>
    <property type="match status" value="1"/>
</dbReference>
<evidence type="ECO:0000256" key="5">
    <source>
        <dbReference type="ARBA" id="ARBA00023266"/>
    </source>
</evidence>
<dbReference type="NCBIfam" id="TIGR00476">
    <property type="entry name" value="selD"/>
    <property type="match status" value="1"/>
</dbReference>
<keyword evidence="3" id="KW-0418">Kinase</keyword>
<comment type="caution">
    <text evidence="8">The sequence shown here is derived from an EMBL/GenBank/DDBJ whole genome shotgun (WGS) entry which is preliminary data.</text>
</comment>
<keyword evidence="2" id="KW-0547">Nucleotide-binding</keyword>
<evidence type="ECO:0000313" key="8">
    <source>
        <dbReference type="EMBL" id="RLJ71117.1"/>
    </source>
</evidence>
<dbReference type="Pfam" id="PF00586">
    <property type="entry name" value="AIRS"/>
    <property type="match status" value="1"/>
</dbReference>
<name>A0A497XQ62_9AQUI</name>
<gene>
    <name evidence="8" type="ORF">BCF55_1411</name>
</gene>
<dbReference type="InterPro" id="IPR004536">
    <property type="entry name" value="SPS/SelD"/>
</dbReference>
<dbReference type="EMBL" id="RCCJ01000001">
    <property type="protein sequence ID" value="RLJ71117.1"/>
    <property type="molecule type" value="Genomic_DNA"/>
</dbReference>
<feature type="domain" description="PurM-like N-terminal" evidence="6">
    <location>
        <begin position="2"/>
        <end position="108"/>
    </location>
</feature>
<keyword evidence="5" id="KW-0711">Selenium</keyword>
<dbReference type="FunFam" id="3.90.650.10:FF:000004">
    <property type="entry name" value="Selenide, water dikinase"/>
    <property type="match status" value="1"/>
</dbReference>
<evidence type="ECO:0000313" key="9">
    <source>
        <dbReference type="Proteomes" id="UP000267841"/>
    </source>
</evidence>
<evidence type="ECO:0000259" key="6">
    <source>
        <dbReference type="Pfam" id="PF00586"/>
    </source>
</evidence>